<reference evidence="1 3" key="1">
    <citation type="submission" date="2016-11" db="EMBL/GenBank/DDBJ databases">
        <authorList>
            <person name="Jaros S."/>
            <person name="Januszkiewicz K."/>
            <person name="Wedrychowicz H."/>
        </authorList>
    </citation>
    <scope>NUCLEOTIDE SEQUENCE [LARGE SCALE GENOMIC DNA]</scope>
    <source>
        <strain evidence="1 3">DSM 784</strain>
    </source>
</reference>
<evidence type="ECO:0000313" key="1">
    <source>
        <dbReference type="EMBL" id="SFW32405.1"/>
    </source>
</evidence>
<dbReference type="AlphaFoldDB" id="A0A1K1NAY3"/>
<protein>
    <submittedName>
        <fullName evidence="2">YncE family protein</fullName>
    </submittedName>
</protein>
<proteinExistence type="predicted"/>
<dbReference type="EMBL" id="FPIZ01000003">
    <property type="protein sequence ID" value="SFW32405.1"/>
    <property type="molecule type" value="Genomic_DNA"/>
</dbReference>
<accession>A0A1K1NAY3</accession>
<dbReference type="SUPFAM" id="SSF50969">
    <property type="entry name" value="YVTN repeat-like/Quinoprotein amine dehydrogenase"/>
    <property type="match status" value="1"/>
</dbReference>
<dbReference type="OrthoDB" id="792648at2"/>
<name>A0A1K1NAY3_9BACT</name>
<dbReference type="InterPro" id="IPR015943">
    <property type="entry name" value="WD40/YVTN_repeat-like_dom_sf"/>
</dbReference>
<dbReference type="InterPro" id="IPR051200">
    <property type="entry name" value="Host-pathogen_enzymatic-act"/>
</dbReference>
<organism evidence="1 3">
    <name type="scientific">Chitinophaga sancti</name>
    <dbReference type="NCBI Taxonomy" id="1004"/>
    <lineage>
        <taxon>Bacteria</taxon>
        <taxon>Pseudomonadati</taxon>
        <taxon>Bacteroidota</taxon>
        <taxon>Chitinophagia</taxon>
        <taxon>Chitinophagales</taxon>
        <taxon>Chitinophagaceae</taxon>
        <taxon>Chitinophaga</taxon>
    </lineage>
</organism>
<dbReference type="PANTHER" id="PTHR47197">
    <property type="entry name" value="PROTEIN NIRF"/>
    <property type="match status" value="1"/>
</dbReference>
<dbReference type="Proteomes" id="UP000183788">
    <property type="component" value="Unassembled WGS sequence"/>
</dbReference>
<dbReference type="EMBL" id="CP140154">
    <property type="protein sequence ID" value="WQG90968.1"/>
    <property type="molecule type" value="Genomic_DNA"/>
</dbReference>
<dbReference type="InterPro" id="IPR011044">
    <property type="entry name" value="Quino_amine_DH_bsu"/>
</dbReference>
<evidence type="ECO:0000313" key="2">
    <source>
        <dbReference type="EMBL" id="WQG90968.1"/>
    </source>
</evidence>
<dbReference type="Gene3D" id="2.130.10.10">
    <property type="entry name" value="YVTN repeat-like/Quinoprotein amine dehydrogenase"/>
    <property type="match status" value="1"/>
</dbReference>
<dbReference type="Proteomes" id="UP001326715">
    <property type="component" value="Chromosome"/>
</dbReference>
<dbReference type="RefSeq" id="WP_072357629.1">
    <property type="nucleotide sequence ID" value="NZ_CP139972.1"/>
</dbReference>
<dbReference type="PANTHER" id="PTHR47197:SF3">
    <property type="entry name" value="DIHYDRO-HEME D1 DEHYDROGENASE"/>
    <property type="match status" value="1"/>
</dbReference>
<sequence>MRKWIFVLLVISACRKSGSDNSSSQVTHVTDNTNQTSFYLLNEGNMGLNQTSLDYFNGGKGDYHLNIYGEINPTIVKELGDVGNDMKIYGNKLYAVITGSDRVEVMDKHTAKHLGEISVRSGRYLSFYNGKAYISSFAAASGSTDGSGFVAEADTSTFQVLRTVTVGRQPEEMAIAGSKMYVANSGGYTTSNYDHTLSVIDLNTFTVSKTIDVAVNLHHVKADGYGNIYVSSRGNYTNRPSKLYIVNTNTDAVTDSLNLGVSNLAIQGDSAYIMSVEWSNNTGSNTITYGIVNVKTKSIVSNGFIQNQAITTPYGIAIDPVTRDILITDVKDYLLPGTLYCFDKTGAKKWSVTTGNIPSQITFIQ</sequence>
<evidence type="ECO:0000313" key="3">
    <source>
        <dbReference type="Proteomes" id="UP000183788"/>
    </source>
</evidence>
<keyword evidence="4" id="KW-1185">Reference proteome</keyword>
<evidence type="ECO:0000313" key="4">
    <source>
        <dbReference type="Proteomes" id="UP001326715"/>
    </source>
</evidence>
<gene>
    <name evidence="1" type="ORF">SAMN05661012_01118</name>
    <name evidence="2" type="ORF">SR876_05630</name>
</gene>
<reference evidence="2 4" key="2">
    <citation type="submission" date="2023-11" db="EMBL/GenBank/DDBJ databases">
        <title>MicrobeMod: A computational toolkit for identifying prokaryotic methylation and restriction-modification with nanopore sequencing.</title>
        <authorList>
            <person name="Crits-Christoph A."/>
            <person name="Kang S.C."/>
            <person name="Lee H."/>
            <person name="Ostrov N."/>
        </authorList>
    </citation>
    <scope>NUCLEOTIDE SEQUENCE [LARGE SCALE GENOMIC DNA]</scope>
    <source>
        <strain evidence="2 4">ATCC 23090</strain>
    </source>
</reference>
<dbReference type="STRING" id="1004.SAMN05661012_01118"/>